<reference evidence="2 3" key="2">
    <citation type="submission" date="2024-07" db="EMBL/GenBank/DDBJ databases">
        <authorList>
            <person name="Akdeniz Z."/>
        </authorList>
    </citation>
    <scope>NUCLEOTIDE SEQUENCE [LARGE SCALE GENOMIC DNA]</scope>
</reference>
<evidence type="ECO:0000313" key="1">
    <source>
        <dbReference type="EMBL" id="CAI9934778.1"/>
    </source>
</evidence>
<keyword evidence="3" id="KW-1185">Reference proteome</keyword>
<name>A0AA86PAB0_9EUKA</name>
<sequence length="306" mass="33070">MFSFVSQCSIQFNNIAIVVGNSSKFIEQISQIYSNVCYFGGLITYQIRTIVNIKQVISRSYQSYNTQIVNSTGILLGYVQDITNNISIENACILLALKSIGKMQVVGIIGFVDGNLSIQQIQLQMDIQTIYNYLGMIGYQSTISLYSEVINAVIIFNTLIFSQSFTDVGPLYGSNYAQDKQMCNILVDNSSIGSDRSNGGLIGAVGYRNISLQNVTIQLTNVTSFGNGAGGIFGYSHQCAITIKNSTINSIHITGQSRCGIILGVNSGVITLNIQNSKSIGSSYINSILQTNCGSFSNTVGSVTQC</sequence>
<evidence type="ECO:0000313" key="2">
    <source>
        <dbReference type="EMBL" id="CAL6079182.1"/>
    </source>
</evidence>
<accession>A0AA86PAB0</accession>
<reference evidence="1" key="1">
    <citation type="submission" date="2023-06" db="EMBL/GenBank/DDBJ databases">
        <authorList>
            <person name="Kurt Z."/>
        </authorList>
    </citation>
    <scope>NUCLEOTIDE SEQUENCE</scope>
</reference>
<dbReference type="EMBL" id="CATOUU010000589">
    <property type="protein sequence ID" value="CAI9934778.1"/>
    <property type="molecule type" value="Genomic_DNA"/>
</dbReference>
<dbReference type="EMBL" id="CAXDID020000339">
    <property type="protein sequence ID" value="CAL6079182.1"/>
    <property type="molecule type" value="Genomic_DNA"/>
</dbReference>
<dbReference type="Proteomes" id="UP001642409">
    <property type="component" value="Unassembled WGS sequence"/>
</dbReference>
<dbReference type="AlphaFoldDB" id="A0AA86PAB0"/>
<protein>
    <submittedName>
        <fullName evidence="2">Hypothetical_protein</fullName>
    </submittedName>
</protein>
<gene>
    <name evidence="1" type="ORF">HINF_LOCUS22423</name>
    <name evidence="2" type="ORF">HINF_LOCUS59260</name>
</gene>
<organism evidence="1">
    <name type="scientific">Hexamita inflata</name>
    <dbReference type="NCBI Taxonomy" id="28002"/>
    <lineage>
        <taxon>Eukaryota</taxon>
        <taxon>Metamonada</taxon>
        <taxon>Diplomonadida</taxon>
        <taxon>Hexamitidae</taxon>
        <taxon>Hexamitinae</taxon>
        <taxon>Hexamita</taxon>
    </lineage>
</organism>
<comment type="caution">
    <text evidence="1">The sequence shown here is derived from an EMBL/GenBank/DDBJ whole genome shotgun (WGS) entry which is preliminary data.</text>
</comment>
<evidence type="ECO:0000313" key="3">
    <source>
        <dbReference type="Proteomes" id="UP001642409"/>
    </source>
</evidence>
<proteinExistence type="predicted"/>